<feature type="compositionally biased region" description="Acidic residues" evidence="11">
    <location>
        <begin position="808"/>
        <end position="850"/>
    </location>
</feature>
<dbReference type="Pfam" id="PF08512">
    <property type="entry name" value="Rttp106-like_middle"/>
    <property type="match status" value="1"/>
</dbReference>
<dbReference type="OMA" id="AYSVMKN"/>
<keyword evidence="9 10" id="KW-0539">Nucleus</keyword>
<dbReference type="InterPro" id="IPR056595">
    <property type="entry name" value="Fact-SPT16_PH"/>
</dbReference>
<dbReference type="InterPro" id="IPR000994">
    <property type="entry name" value="Pept_M24"/>
</dbReference>
<dbReference type="PANTHER" id="PTHR13980:SF15">
    <property type="entry name" value="FACT COMPLEX SUBUNIT SPT16"/>
    <property type="match status" value="1"/>
</dbReference>
<gene>
    <name evidence="15" type="ORF">ECU03_0420</name>
</gene>
<dbReference type="InterPro" id="IPR040258">
    <property type="entry name" value="Spt16"/>
</dbReference>
<keyword evidence="4 10" id="KW-0227">DNA damage</keyword>
<dbReference type="SUPFAM" id="SSF55920">
    <property type="entry name" value="Creatinase/aminopeptidase"/>
    <property type="match status" value="1"/>
</dbReference>
<feature type="domain" description="FACT complex subunit SPT16 middle" evidence="13">
    <location>
        <begin position="399"/>
        <end position="543"/>
    </location>
</feature>
<dbReference type="InterPro" id="IPR029149">
    <property type="entry name" value="Creatin/AminoP/Spt16_N"/>
</dbReference>
<evidence type="ECO:0000259" key="13">
    <source>
        <dbReference type="SMART" id="SM01286"/>
    </source>
</evidence>
<keyword evidence="3 10" id="KW-0235">DNA replication</keyword>
<dbReference type="AlphaFoldDB" id="M1JKB5"/>
<dbReference type="GO" id="GO:0006368">
    <property type="term" value="P:transcription elongation by RNA polymerase II"/>
    <property type="evidence" value="ECO:0007669"/>
    <property type="project" value="TreeGrafter"/>
</dbReference>
<dbReference type="Gene3D" id="2.30.29.150">
    <property type="match status" value="1"/>
</dbReference>
<proteinExistence type="inferred from homology"/>
<protein>
    <recommendedName>
        <fullName evidence="10">FACT complex subunit</fullName>
    </recommendedName>
</protein>
<dbReference type="Pfam" id="PF00557">
    <property type="entry name" value="Peptidase_M24"/>
    <property type="match status" value="1"/>
</dbReference>
<dbReference type="SMART" id="SM01285">
    <property type="entry name" value="FACT-Spt16_Nlob"/>
    <property type="match status" value="1"/>
</dbReference>
<dbReference type="EMBL" id="KC513611">
    <property type="protein sequence ID" value="AGE95919.1"/>
    <property type="molecule type" value="Genomic_DNA"/>
</dbReference>
<dbReference type="Gene3D" id="3.90.230.10">
    <property type="entry name" value="Creatinase/methionine aminopeptidase superfamily"/>
    <property type="match status" value="1"/>
</dbReference>
<dbReference type="VEuPathDB" id="MicrosporidiaDB:ECU03_0420"/>
<evidence type="ECO:0000259" key="14">
    <source>
        <dbReference type="SMART" id="SM01287"/>
    </source>
</evidence>
<dbReference type="SMART" id="SM01287">
    <property type="entry name" value="Rtt106"/>
    <property type="match status" value="1"/>
</dbReference>
<keyword evidence="2 10" id="KW-0158">Chromosome</keyword>
<evidence type="ECO:0000256" key="7">
    <source>
        <dbReference type="ARBA" id="ARBA00023163"/>
    </source>
</evidence>
<comment type="similarity">
    <text evidence="1 10">Belongs to the peptidase M24 family. SPT16 subfamily.</text>
</comment>
<organism evidence="15">
    <name type="scientific">Encephalitozoon cuniculi</name>
    <name type="common">Microsporidian parasite</name>
    <dbReference type="NCBI Taxonomy" id="6035"/>
    <lineage>
        <taxon>Eukaryota</taxon>
        <taxon>Fungi</taxon>
        <taxon>Fungi incertae sedis</taxon>
        <taxon>Microsporidia</taxon>
        <taxon>Unikaryonidae</taxon>
        <taxon>Encephalitozoon</taxon>
    </lineage>
</organism>
<evidence type="ECO:0000256" key="10">
    <source>
        <dbReference type="RuleBase" id="RU367052"/>
    </source>
</evidence>
<dbReference type="GO" id="GO:0031491">
    <property type="term" value="F:nucleosome binding"/>
    <property type="evidence" value="ECO:0007669"/>
    <property type="project" value="TreeGrafter"/>
</dbReference>
<dbReference type="InterPro" id="IPR013719">
    <property type="entry name" value="RTT106/SPT16-like_middle_dom"/>
</dbReference>
<evidence type="ECO:0000256" key="1">
    <source>
        <dbReference type="ARBA" id="ARBA00010779"/>
    </source>
</evidence>
<dbReference type="GO" id="GO:0006260">
    <property type="term" value="P:DNA replication"/>
    <property type="evidence" value="ECO:0007669"/>
    <property type="project" value="UniProtKB-KW"/>
</dbReference>
<dbReference type="VEuPathDB" id="MicrosporidiaDB:AEWR_030360"/>
<accession>M1JKB5</accession>
<evidence type="ECO:0000256" key="9">
    <source>
        <dbReference type="ARBA" id="ARBA00023242"/>
    </source>
</evidence>
<feature type="compositionally biased region" description="Acidic residues" evidence="11">
    <location>
        <begin position="784"/>
        <end position="797"/>
    </location>
</feature>
<dbReference type="Pfam" id="PF24824">
    <property type="entry name" value="PH_SPT16"/>
    <property type="match status" value="1"/>
</dbReference>
<dbReference type="PANTHER" id="PTHR13980">
    <property type="entry name" value="CDC68 RELATED"/>
    <property type="match status" value="1"/>
</dbReference>
<keyword evidence="8 10" id="KW-0234">DNA repair</keyword>
<dbReference type="Gene3D" id="3.40.350.10">
    <property type="entry name" value="Creatinase/prolidase N-terminal domain"/>
    <property type="match status" value="1"/>
</dbReference>
<evidence type="ECO:0000256" key="5">
    <source>
        <dbReference type="ARBA" id="ARBA00023015"/>
    </source>
</evidence>
<evidence type="ECO:0000256" key="11">
    <source>
        <dbReference type="SAM" id="MobiDB-lite"/>
    </source>
</evidence>
<dbReference type="Pfam" id="PF14826">
    <property type="entry name" value="FACT-Spt16_Nlob"/>
    <property type="match status" value="1"/>
</dbReference>
<dbReference type="InterPro" id="IPR013953">
    <property type="entry name" value="FACT_SPT16_M"/>
</dbReference>
<evidence type="ECO:0000256" key="8">
    <source>
        <dbReference type="ARBA" id="ARBA00023204"/>
    </source>
</evidence>
<dbReference type="Gene3D" id="2.30.29.210">
    <property type="entry name" value="FACT complex subunit Spt16p/Cdc68p"/>
    <property type="match status" value="1"/>
</dbReference>
<evidence type="ECO:0000256" key="4">
    <source>
        <dbReference type="ARBA" id="ARBA00022763"/>
    </source>
</evidence>
<dbReference type="InterPro" id="IPR029148">
    <property type="entry name" value="FACT-SPT16_Nlobe"/>
</dbReference>
<feature type="compositionally biased region" description="Low complexity" evidence="11">
    <location>
        <begin position="798"/>
        <end position="807"/>
    </location>
</feature>
<dbReference type="Gene3D" id="2.30.29.30">
    <property type="entry name" value="Pleckstrin-homology domain (PH domain)/Phosphotyrosine-binding domain (PTB)"/>
    <property type="match status" value="1"/>
</dbReference>
<comment type="subunit">
    <text evidence="10">Component of the FACT complex.</text>
</comment>
<dbReference type="InterPro" id="IPR011993">
    <property type="entry name" value="PH-like_dom_sf"/>
</dbReference>
<evidence type="ECO:0000256" key="2">
    <source>
        <dbReference type="ARBA" id="ARBA00022454"/>
    </source>
</evidence>
<dbReference type="VEuPathDB" id="MicrosporidiaDB:M970_030360"/>
<comment type="function">
    <text evidence="10">Component of the FACT complex, a general chromatin factor that acts to reorganize nucleosomes. The FACT complex is involved in multiple processes that require DNA as a template such as mRNA elongation, DNA replication and DNA repair. During transcription elongation the FACT complex acts as a histone chaperone that both destabilizes and restores nucleosomal structure. It facilitates the passage of RNA polymerase II and transcription by promoting the dissociation of one histone H2A-H2B dimer from the nucleosome, then subsequently promotes the reestablishment of the nucleosome following the passage of RNA polymerase II.</text>
</comment>
<feature type="domain" description="FACT complex subunit SPT16 N-terminal lobe" evidence="12">
    <location>
        <begin position="6"/>
        <end position="135"/>
    </location>
</feature>
<dbReference type="GO" id="GO:0006281">
    <property type="term" value="P:DNA repair"/>
    <property type="evidence" value="ECO:0007669"/>
    <property type="project" value="UniProtKB-UniRule"/>
</dbReference>
<dbReference type="VEuPathDB" id="MicrosporidiaDB:AEWD_030360"/>
<evidence type="ECO:0000313" key="15">
    <source>
        <dbReference type="EMBL" id="AGE95919.1"/>
    </source>
</evidence>
<dbReference type="VEuPathDB" id="MicrosporidiaDB:AEWQ_030360"/>
<keyword evidence="7 10" id="KW-0804">Transcription</keyword>
<evidence type="ECO:0000256" key="3">
    <source>
        <dbReference type="ARBA" id="ARBA00022705"/>
    </source>
</evidence>
<comment type="subcellular location">
    <subcellularLocation>
        <location evidence="10">Nucleus</location>
    </subcellularLocation>
    <subcellularLocation>
        <location evidence="10">Chromosome</location>
    </subcellularLocation>
</comment>
<feature type="region of interest" description="Disordered" evidence="11">
    <location>
        <begin position="782"/>
        <end position="858"/>
    </location>
</feature>
<reference evidence="15" key="1">
    <citation type="journal article" date="2013" name="Eukaryot. Cell">
        <title>Extremely Reduced Levels of Heterozygosity in the Vertebrate Pathogen Encephalitozoon cuniculi.</title>
        <authorList>
            <person name="Selman M."/>
            <person name="Sak B."/>
            <person name="Kvac M."/>
            <person name="Farinelli L."/>
            <person name="Weiss L.M."/>
            <person name="Corradi N."/>
        </authorList>
    </citation>
    <scope>NUCLEOTIDE SEQUENCE</scope>
</reference>
<keyword evidence="5 10" id="KW-0805">Transcription regulation</keyword>
<dbReference type="SMART" id="SM01286">
    <property type="entry name" value="SPT16"/>
    <property type="match status" value="1"/>
</dbReference>
<sequence>MPMIRLEEERFERRSRDIRKHLGGPLVVMLGKSQDVLEFRINSALFIYLLGYEFPETILIVDDVCTAITSQKKSAILRQIGSLNIVVRNKDNSNMDEIYKIFKGSYYVVGSEEIVGDFCRDVLRRINASDVTDKLSEMFLTKDAEEIENCRASGAAVSVLMRKGMEMLWDGAFEKGKLEDLMGSDVEGIDMTPGEFSFPMEYTRDRLRIGIRYNGYCSEMSRTIVTNMEEAYMAQEYILGLVRPGTDSGIIYSEAEKYLSSNGLEFGADFIYTVGLMSKERSFQKPFTVEKGCIFVINLNNETVSLSNTFLLGETPEYLTLQDTAPDFLDKRSRFRDKTKEHELNMRRKEHQKELLDKIIEERLEFYRNLSDAGKDEEKSEARIVPYSKESLVPRQGRLIVDFARESIVVPIGSYAVPFHVSSIKSAAVTDDKILRINFKTESKGKEETEEAECEQRGESFLSTIKSISIRGNNSRDLLEEINSLKKGHLTKETIEDVESLEELKISSRPLSLTDVYMKTDIRTGSRKRKVGNLELHENGFRFKGEDVVILFSNIRHIFFSEGNVETNAILHFHLLSPILTGGKVVNVQFYREAGNTMVYDTMKRGDEHMEYIIEKEEEDRQQAINQQFRSFVSSIESETRFKVQIPKAGFYGVPFRESVMIKQTHECLVSLDEAPYFVLTLEDVEVVNFERVVLTVKTVDVLFILRNRYPLDVVMKNKSRLLVSILSVDVQSINKLKEYLDSNNVLFMETSASIRWNNVIGSIMKDPISFYEDGAWSGLMVGDSEESSEEEPETSEDLSSSDTETLSTDDDDVSDISSEDLEEDESHNDSSDDEDSEDYEDEDSEEYDSEPGKRRKN</sequence>
<dbReference type="InterPro" id="IPR036005">
    <property type="entry name" value="Creatinase/aminopeptidase-like"/>
</dbReference>
<name>M1JKB5_ENCCN</name>
<dbReference type="GO" id="GO:0035101">
    <property type="term" value="C:FACT complex"/>
    <property type="evidence" value="ECO:0007669"/>
    <property type="project" value="UniProtKB-UniRule"/>
</dbReference>
<evidence type="ECO:0000259" key="12">
    <source>
        <dbReference type="SMART" id="SM01285"/>
    </source>
</evidence>
<evidence type="ECO:0000256" key="6">
    <source>
        <dbReference type="ARBA" id="ARBA00023054"/>
    </source>
</evidence>
<dbReference type="Pfam" id="PF08644">
    <property type="entry name" value="SPT16"/>
    <property type="match status" value="1"/>
</dbReference>
<feature type="domain" description="Histone chaperone RTT106/FACT complex subunit SPT16-like middle" evidence="14">
    <location>
        <begin position="651"/>
        <end position="751"/>
    </location>
</feature>
<keyword evidence="6" id="KW-0175">Coiled coil</keyword>